<sequence length="275" mass="31305">MKLGSDLKTGLEIYLTSWKSADDPFLGDYYLSPSMTIEVSWPKLFKEWWRFSRAAKWRSMRLARSGPWNGIYFGLISSDPDMSIEPILVDNQDEIYYTYKSYNNPTIMLLKLNKSGPSDPCGHYGNCGTNTDCSNNKTHLCECLKGFKLKSQHNQTWPKTFVTSSRFDCESEGKFMKLSGIKLPDFLEVSPNESMNLRDSDAKCLKNCSCRNYAISNVTGGGSGYLMWFGDLIDIKKITNGMDVYIRMRELQNKVCFILLGSVHALVDIVKQNAF</sequence>
<organism evidence="1 2">
    <name type="scientific">Pistacia integerrima</name>
    <dbReference type="NCBI Taxonomy" id="434235"/>
    <lineage>
        <taxon>Eukaryota</taxon>
        <taxon>Viridiplantae</taxon>
        <taxon>Streptophyta</taxon>
        <taxon>Embryophyta</taxon>
        <taxon>Tracheophyta</taxon>
        <taxon>Spermatophyta</taxon>
        <taxon>Magnoliopsida</taxon>
        <taxon>eudicotyledons</taxon>
        <taxon>Gunneridae</taxon>
        <taxon>Pentapetalae</taxon>
        <taxon>rosids</taxon>
        <taxon>malvids</taxon>
        <taxon>Sapindales</taxon>
        <taxon>Anacardiaceae</taxon>
        <taxon>Pistacia</taxon>
    </lineage>
</organism>
<accession>A0ACC0Z0H6</accession>
<name>A0ACC0Z0H6_9ROSI</name>
<keyword evidence="2" id="KW-1185">Reference proteome</keyword>
<proteinExistence type="predicted"/>
<comment type="caution">
    <text evidence="1">The sequence shown here is derived from an EMBL/GenBank/DDBJ whole genome shotgun (WGS) entry which is preliminary data.</text>
</comment>
<dbReference type="EMBL" id="CM047738">
    <property type="protein sequence ID" value="KAJ0044444.1"/>
    <property type="molecule type" value="Genomic_DNA"/>
</dbReference>
<reference evidence="2" key="1">
    <citation type="journal article" date="2023" name="G3 (Bethesda)">
        <title>Genome assembly and association tests identify interacting loci associated with vigor, precocity, and sex in interspecific pistachio rootstocks.</title>
        <authorList>
            <person name="Palmer W."/>
            <person name="Jacygrad E."/>
            <person name="Sagayaradj S."/>
            <person name="Cavanaugh K."/>
            <person name="Han R."/>
            <person name="Bertier L."/>
            <person name="Beede B."/>
            <person name="Kafkas S."/>
            <person name="Golino D."/>
            <person name="Preece J."/>
            <person name="Michelmore R."/>
        </authorList>
    </citation>
    <scope>NUCLEOTIDE SEQUENCE [LARGE SCALE GENOMIC DNA]</scope>
</reference>
<dbReference type="Proteomes" id="UP001163603">
    <property type="component" value="Chromosome 3"/>
</dbReference>
<gene>
    <name evidence="1" type="ORF">Pint_04389</name>
</gene>
<evidence type="ECO:0000313" key="2">
    <source>
        <dbReference type="Proteomes" id="UP001163603"/>
    </source>
</evidence>
<protein>
    <submittedName>
        <fullName evidence="1">Uncharacterized protein</fullName>
    </submittedName>
</protein>
<evidence type="ECO:0000313" key="1">
    <source>
        <dbReference type="EMBL" id="KAJ0044444.1"/>
    </source>
</evidence>